<gene>
    <name evidence="1" type="ORF">Clow_00357</name>
</gene>
<evidence type="ECO:0000313" key="2">
    <source>
        <dbReference type="Proteomes" id="UP000050488"/>
    </source>
</evidence>
<dbReference type="Proteomes" id="UP000050488">
    <property type="component" value="Unassembled WGS sequence"/>
</dbReference>
<proteinExistence type="predicted"/>
<comment type="caution">
    <text evidence="1">The sequence shown here is derived from an EMBL/GenBank/DDBJ whole genome shotgun (WGS) entry which is preliminary data.</text>
</comment>
<dbReference type="OrthoDB" id="530515at2"/>
<sequence length="137" mass="14727">MAYLQITDKQVTITLDWWEKLAAHRSHLTIPLRAVTNARAVEDVFALPEIHAAAQASGSAASATRIKGLTTTGTFQTPQGKIFAVCHAGSGGRSGRSGREGLVLTLDKATVDYIVVTTPLARRYAEQLQPEGQRRAA</sequence>
<reference evidence="1 2" key="1">
    <citation type="submission" date="2015-10" db="EMBL/GenBank/DDBJ databases">
        <title>Corynebacteirum lowii and Corynebacterium oculi species nova, derived from human clinical disease and and emended description of Corynebacterium mastiditis.</title>
        <authorList>
            <person name="Bernard K."/>
            <person name="Pacheco A.L."/>
            <person name="Mcdougall C."/>
            <person name="Burtx T."/>
            <person name="Weibe D."/>
            <person name="Tyler S."/>
            <person name="Olson A.B."/>
            <person name="Cnockaert M."/>
            <person name="Eguchi H."/>
            <person name="Kuwahara T."/>
            <person name="Nakayama-Imaohji H."/>
            <person name="Boudewijins M."/>
            <person name="Van Hoecke F."/>
            <person name="Bernier A.-M."/>
            <person name="Vandamme P."/>
        </authorList>
    </citation>
    <scope>NUCLEOTIDE SEQUENCE [LARGE SCALE GENOMIC DNA]</scope>
    <source>
        <strain evidence="1 2">NML 130206</strain>
    </source>
</reference>
<dbReference type="AlphaFoldDB" id="A0A0Q1E3M3"/>
<dbReference type="PATRIC" id="fig|1544413.3.peg.360"/>
<keyword evidence="2" id="KW-1185">Reference proteome</keyword>
<protein>
    <submittedName>
        <fullName evidence="1">Uncharacterized protein</fullName>
    </submittedName>
</protein>
<organism evidence="1 2">
    <name type="scientific">Corynebacterium lowii</name>
    <dbReference type="NCBI Taxonomy" id="1544413"/>
    <lineage>
        <taxon>Bacteria</taxon>
        <taxon>Bacillati</taxon>
        <taxon>Actinomycetota</taxon>
        <taxon>Actinomycetes</taxon>
        <taxon>Mycobacteriales</taxon>
        <taxon>Corynebacteriaceae</taxon>
        <taxon>Corynebacterium</taxon>
    </lineage>
</organism>
<dbReference type="STRING" id="1544413.Clow_00357"/>
<evidence type="ECO:0000313" key="1">
    <source>
        <dbReference type="EMBL" id="KQB87302.1"/>
    </source>
</evidence>
<dbReference type="EMBL" id="LKEV01000001">
    <property type="protein sequence ID" value="KQB87302.1"/>
    <property type="molecule type" value="Genomic_DNA"/>
</dbReference>
<dbReference type="RefSeq" id="WP_055175387.1">
    <property type="nucleotide sequence ID" value="NZ_JAUSQY010000001.1"/>
</dbReference>
<name>A0A0Q1E3M3_9CORY</name>
<accession>A0A0Q1E3M3</accession>